<proteinExistence type="inferred from homology"/>
<evidence type="ECO:0000256" key="2">
    <source>
        <dbReference type="ARBA" id="ARBA00022723"/>
    </source>
</evidence>
<dbReference type="GO" id="GO:0050570">
    <property type="term" value="F:4-hydroxythreonine-4-phosphate dehydrogenase activity"/>
    <property type="evidence" value="ECO:0007669"/>
    <property type="project" value="UniProtKB-EC"/>
</dbReference>
<dbReference type="AlphaFoldDB" id="A0A0A2C7R0"/>
<dbReference type="Pfam" id="PF04166">
    <property type="entry name" value="PdxA"/>
    <property type="match status" value="1"/>
</dbReference>
<dbReference type="PANTHER" id="PTHR30004:SF6">
    <property type="entry name" value="D-THREONATE 4-PHOSPHATE DEHYDROGENASE"/>
    <property type="match status" value="1"/>
</dbReference>
<dbReference type="NCBIfam" id="TIGR00557">
    <property type="entry name" value="pdxA"/>
    <property type="match status" value="1"/>
</dbReference>
<dbReference type="RefSeq" id="WP_036906099.1">
    <property type="nucleotide sequence ID" value="NZ_CP138967.1"/>
</dbReference>
<comment type="similarity">
    <text evidence="1">Belongs to the PdxA family. PdxA2 subfamily.</text>
</comment>
<name>A0A0A2C7R0_PROMR</name>
<reference evidence="6" key="1">
    <citation type="journal article" date="2014" name="Sci. Data">
        <title>Genomes of diverse isolates of the marine cyanobacterium Prochlorococcus.</title>
        <authorList>
            <person name="Biller S."/>
            <person name="Berube P."/>
            <person name="Thompson J."/>
            <person name="Kelly L."/>
            <person name="Roggensack S."/>
            <person name="Awad L."/>
            <person name="Roache-Johnson K."/>
            <person name="Ding H."/>
            <person name="Giovannoni S.J."/>
            <person name="Moore L.R."/>
            <person name="Chisholm S.W."/>
        </authorList>
    </citation>
    <scope>NUCLEOTIDE SEQUENCE [LARGE SCALE GENOMIC DNA]</scope>
    <source>
        <strain evidence="6">PAC1</strain>
    </source>
</reference>
<dbReference type="GO" id="GO:0046872">
    <property type="term" value="F:metal ion binding"/>
    <property type="evidence" value="ECO:0007669"/>
    <property type="project" value="UniProtKB-KW"/>
</dbReference>
<comment type="caution">
    <text evidence="5">The sequence shown here is derived from an EMBL/GenBank/DDBJ whole genome shotgun (WGS) entry which is preliminary data.</text>
</comment>
<keyword evidence="2" id="KW-0479">Metal-binding</keyword>
<dbReference type="Gene3D" id="3.40.718.10">
    <property type="entry name" value="Isopropylmalate Dehydrogenase"/>
    <property type="match status" value="1"/>
</dbReference>
<protein>
    <submittedName>
        <fullName evidence="5">4-hydroxythreonine-4-phosphate dehydrogenase</fullName>
        <ecNumber evidence="5">1.1.1.262</ecNumber>
    </submittedName>
</protein>
<keyword evidence="3 5" id="KW-0560">Oxidoreductase</keyword>
<dbReference type="SUPFAM" id="SSF53659">
    <property type="entry name" value="Isocitrate/Isopropylmalate dehydrogenase-like"/>
    <property type="match status" value="1"/>
</dbReference>
<accession>A0A0A2C7R0</accession>
<evidence type="ECO:0000313" key="6">
    <source>
        <dbReference type="Proteomes" id="UP000030392"/>
    </source>
</evidence>
<sequence>MQKSQLTKENRTTLIISLGDPAGIGTEITLKALGSKSLNKNIKPLVVGCKNNIHETYSKLIKHGIDNIPDPNKLHIVDIPLENKVIPGIVDKYTGSASFKWLLNATNILLEGKANALVTAPISKIAWHKAGHKFAGQTELLGKLTNKKTSMLFTAISPNNGWRFNTLLATTHIPLNKINDTLTKELIRHKLDTLLNFCRKFTEKPSIQIAGLNPHAGEEGKIGMEEQNLIIPILNEWKLDNPDIKIIGPIPPDTCWISSLNAWNGATIKNNAPDGILALYHDQGLIPVKLIAFDEAVNTTLGLPFVRTSPDHGTALDIAGMFKAREKSMVAAMNNAWLLSQSQ</sequence>
<dbReference type="Proteomes" id="UP000030392">
    <property type="component" value="Unassembled WGS sequence"/>
</dbReference>
<evidence type="ECO:0000256" key="3">
    <source>
        <dbReference type="ARBA" id="ARBA00023002"/>
    </source>
</evidence>
<dbReference type="EMBL" id="JNAX01000011">
    <property type="protein sequence ID" value="KGG20664.1"/>
    <property type="molecule type" value="Genomic_DNA"/>
</dbReference>
<dbReference type="GO" id="GO:0051287">
    <property type="term" value="F:NAD binding"/>
    <property type="evidence" value="ECO:0007669"/>
    <property type="project" value="InterPro"/>
</dbReference>
<organism evidence="5 6">
    <name type="scientific">Prochlorococcus marinus str. PAC1</name>
    <dbReference type="NCBI Taxonomy" id="59924"/>
    <lineage>
        <taxon>Bacteria</taxon>
        <taxon>Bacillati</taxon>
        <taxon>Cyanobacteriota</taxon>
        <taxon>Cyanophyceae</taxon>
        <taxon>Synechococcales</taxon>
        <taxon>Prochlorococcaceae</taxon>
        <taxon>Prochlorococcus</taxon>
    </lineage>
</organism>
<dbReference type="PANTHER" id="PTHR30004">
    <property type="entry name" value="4-HYDROXYTHREONINE-4-PHOSPHATE DEHYDROGENASE"/>
    <property type="match status" value="1"/>
</dbReference>
<keyword evidence="4" id="KW-0520">NAD</keyword>
<gene>
    <name evidence="5" type="ORF">EV03_1165</name>
</gene>
<evidence type="ECO:0000313" key="5">
    <source>
        <dbReference type="EMBL" id="KGG20664.1"/>
    </source>
</evidence>
<evidence type="ECO:0000256" key="1">
    <source>
        <dbReference type="ARBA" id="ARBA00009464"/>
    </source>
</evidence>
<dbReference type="EC" id="1.1.1.262" evidence="5"/>
<dbReference type="InterPro" id="IPR005255">
    <property type="entry name" value="PdxA_fam"/>
</dbReference>
<evidence type="ECO:0000256" key="4">
    <source>
        <dbReference type="ARBA" id="ARBA00023027"/>
    </source>
</evidence>
<dbReference type="NCBIfam" id="NF002744">
    <property type="entry name" value="PRK02746.1"/>
    <property type="match status" value="1"/>
</dbReference>